<dbReference type="PANTHER" id="PTHR32089:SF119">
    <property type="entry name" value="METHYL-ACCEPTING CHEMOTAXIS PROTEIN CTPL"/>
    <property type="match status" value="1"/>
</dbReference>
<dbReference type="PROSITE" id="PS50111">
    <property type="entry name" value="CHEMOTAXIS_TRANSDUC_2"/>
    <property type="match status" value="1"/>
</dbReference>
<dbReference type="CDD" id="cd11386">
    <property type="entry name" value="MCP_signal"/>
    <property type="match status" value="1"/>
</dbReference>
<proteinExistence type="inferred from homology"/>
<dbReference type="Proteomes" id="UP000471640">
    <property type="component" value="Unassembled WGS sequence"/>
</dbReference>
<evidence type="ECO:0000259" key="10">
    <source>
        <dbReference type="PROSITE" id="PS50885"/>
    </source>
</evidence>
<dbReference type="GO" id="GO:0016020">
    <property type="term" value="C:membrane"/>
    <property type="evidence" value="ECO:0007669"/>
    <property type="project" value="UniProtKB-SubCell"/>
</dbReference>
<evidence type="ECO:0000256" key="7">
    <source>
        <dbReference type="PROSITE-ProRule" id="PRU00284"/>
    </source>
</evidence>
<dbReference type="SUPFAM" id="SSF58104">
    <property type="entry name" value="Methyl-accepting chemotaxis protein (MCP) signaling domain"/>
    <property type="match status" value="1"/>
</dbReference>
<keyword evidence="3 8" id="KW-1133">Transmembrane helix</keyword>
<dbReference type="PROSITE" id="PS50885">
    <property type="entry name" value="HAMP"/>
    <property type="match status" value="1"/>
</dbReference>
<dbReference type="Pfam" id="PF00015">
    <property type="entry name" value="MCPsignal"/>
    <property type="match status" value="1"/>
</dbReference>
<dbReference type="FunFam" id="1.10.287.950:FF:000001">
    <property type="entry name" value="Methyl-accepting chemotaxis sensory transducer"/>
    <property type="match status" value="1"/>
</dbReference>
<comment type="subcellular location">
    <subcellularLocation>
        <location evidence="1">Membrane</location>
        <topology evidence="1">Multi-pass membrane protein</topology>
    </subcellularLocation>
</comment>
<dbReference type="SMART" id="SM00283">
    <property type="entry name" value="MA"/>
    <property type="match status" value="1"/>
</dbReference>
<evidence type="ECO:0000256" key="5">
    <source>
        <dbReference type="ARBA" id="ARBA00023224"/>
    </source>
</evidence>
<dbReference type="AlphaFoldDB" id="A0A6P1DYX1"/>
<comment type="similarity">
    <text evidence="6">Belongs to the methyl-accepting chemotaxis (MCP) protein family.</text>
</comment>
<gene>
    <name evidence="11" type="ORF">G3480_18515</name>
</gene>
<reference evidence="12" key="1">
    <citation type="journal article" date="2020" name="Microbiol. Resour. Announc.">
        <title>Draft Genome Sequences of Thiorhodococcus mannitoliphagus and Thiorhodococcus minor, Purple Sulfur Photosynthetic Bacteria in the Gammaproteobacterial Family Chromatiaceae.</title>
        <authorList>
            <person name="Aviles F.A."/>
            <person name="Meyer T.E."/>
            <person name="Kyndt J.A."/>
        </authorList>
    </citation>
    <scope>NUCLEOTIDE SEQUENCE [LARGE SCALE GENOMIC DNA]</scope>
    <source>
        <strain evidence="12">DSM 18266</strain>
    </source>
</reference>
<dbReference type="GO" id="GO:0006935">
    <property type="term" value="P:chemotaxis"/>
    <property type="evidence" value="ECO:0007669"/>
    <property type="project" value="UniProtKB-ARBA"/>
</dbReference>
<dbReference type="InterPro" id="IPR004089">
    <property type="entry name" value="MCPsignal_dom"/>
</dbReference>
<evidence type="ECO:0000256" key="1">
    <source>
        <dbReference type="ARBA" id="ARBA00004141"/>
    </source>
</evidence>
<evidence type="ECO:0000256" key="4">
    <source>
        <dbReference type="ARBA" id="ARBA00023136"/>
    </source>
</evidence>
<keyword evidence="5 7" id="KW-0807">Transducer</keyword>
<reference evidence="11 12" key="2">
    <citation type="submission" date="2020-02" db="EMBL/GenBank/DDBJ databases">
        <title>Genome sequences of Thiorhodococcus mannitoliphagus and Thiorhodococcus minor, purple sulfur photosynthetic bacteria in the gammaproteobacterial family, Chromatiaceae.</title>
        <authorList>
            <person name="Aviles F.A."/>
            <person name="Meyer T.E."/>
            <person name="Kyndt J.A."/>
        </authorList>
    </citation>
    <scope>NUCLEOTIDE SEQUENCE [LARGE SCALE GENOMIC DNA]</scope>
    <source>
        <strain evidence="11 12">DSM 18266</strain>
    </source>
</reference>
<dbReference type="Gene3D" id="1.10.287.950">
    <property type="entry name" value="Methyl-accepting chemotaxis protein"/>
    <property type="match status" value="1"/>
</dbReference>
<keyword evidence="2 8" id="KW-0812">Transmembrane</keyword>
<dbReference type="EMBL" id="JAAIJR010000091">
    <property type="protein sequence ID" value="NEX22273.1"/>
    <property type="molecule type" value="Genomic_DNA"/>
</dbReference>
<evidence type="ECO:0000313" key="12">
    <source>
        <dbReference type="Proteomes" id="UP000471640"/>
    </source>
</evidence>
<feature type="domain" description="HAMP" evidence="10">
    <location>
        <begin position="356"/>
        <end position="403"/>
    </location>
</feature>
<protein>
    <submittedName>
        <fullName evidence="11">Methyl-accepting chemotaxis protein</fullName>
    </submittedName>
</protein>
<feature type="transmembrane region" description="Helical" evidence="8">
    <location>
        <begin position="313"/>
        <end position="335"/>
    </location>
</feature>
<keyword evidence="4 8" id="KW-0472">Membrane</keyword>
<sequence length="681" mass="72020">MAKRSIMKIGKPGFGGSQFVTTLLLTLSALLFASLAFYSYLQLAHVDEINGRQSVATAAQQALAQKLVRSAQDAVAGDAAALQQLGEEQAAFKSGLADLKAGTEDSTRQAASERFKAAIGDAEKTWLALSQGVDQVLASKDQLLAINAKIQEARGALPEARDAMAEAASRIAKEGAPATEAYQAGLQVARLDRMEAALDRIASSAGQDLDAVASLRSASDDFSQQLEVLIRQSKTRPEGSRSSSAALAEVSQKYAPLSAAVDQLASLLEEVRPTAALLPKMEAAADRIREALQSLTEAYQGAGRQFLLLGYPLGAGAVLLFAVLSLLSLAFLVMFSLQEAKRREGASKSQTERDERAILRLLDELGDLADGDLTVEATVTEDKTGAIADAFNYAIEALRGLVTTINATAAKVSGSAQDSRAIATRLAEASSVQSLQITQASAAVQSLTVQIDEVARNAGESAEVASRSVEVAGRGAQTVRDTIQGMDAIREQIQETSKRIKRLGESSQEIGEIVELIDDIADQTNILALNAAMQAAMAGEAGRGFAVVADEVQRLAERSRNATKQIEVLVRTIQADTNEAVSSMEASTAGVVEGANLAENAGDALREIENVSAYIAELTKRIADSSERQSRQAAEINDTVQAIRAITEENNDGTRRAAESVEELANLSSELEKSVAGFRLP</sequence>
<evidence type="ECO:0000256" key="3">
    <source>
        <dbReference type="ARBA" id="ARBA00022989"/>
    </source>
</evidence>
<organism evidence="11 12">
    <name type="scientific">Thiorhodococcus mannitoliphagus</name>
    <dbReference type="NCBI Taxonomy" id="329406"/>
    <lineage>
        <taxon>Bacteria</taxon>
        <taxon>Pseudomonadati</taxon>
        <taxon>Pseudomonadota</taxon>
        <taxon>Gammaproteobacteria</taxon>
        <taxon>Chromatiales</taxon>
        <taxon>Chromatiaceae</taxon>
        <taxon>Thiorhodococcus</taxon>
    </lineage>
</organism>
<dbReference type="GO" id="GO:0007165">
    <property type="term" value="P:signal transduction"/>
    <property type="evidence" value="ECO:0007669"/>
    <property type="project" value="UniProtKB-KW"/>
</dbReference>
<feature type="domain" description="Methyl-accepting transducer" evidence="9">
    <location>
        <begin position="408"/>
        <end position="644"/>
    </location>
</feature>
<dbReference type="InterPro" id="IPR003660">
    <property type="entry name" value="HAMP_dom"/>
</dbReference>
<dbReference type="PANTHER" id="PTHR32089">
    <property type="entry name" value="METHYL-ACCEPTING CHEMOTAXIS PROTEIN MCPB"/>
    <property type="match status" value="1"/>
</dbReference>
<name>A0A6P1DYX1_9GAMM</name>
<evidence type="ECO:0000256" key="8">
    <source>
        <dbReference type="SAM" id="Phobius"/>
    </source>
</evidence>
<accession>A0A6P1DYX1</accession>
<evidence type="ECO:0000259" key="9">
    <source>
        <dbReference type="PROSITE" id="PS50111"/>
    </source>
</evidence>
<evidence type="ECO:0000256" key="6">
    <source>
        <dbReference type="ARBA" id="ARBA00029447"/>
    </source>
</evidence>
<keyword evidence="12" id="KW-1185">Reference proteome</keyword>
<evidence type="ECO:0000313" key="11">
    <source>
        <dbReference type="EMBL" id="NEX22273.1"/>
    </source>
</evidence>
<evidence type="ECO:0000256" key="2">
    <source>
        <dbReference type="ARBA" id="ARBA00022692"/>
    </source>
</evidence>
<comment type="caution">
    <text evidence="11">The sequence shown here is derived from an EMBL/GenBank/DDBJ whole genome shotgun (WGS) entry which is preliminary data.</text>
</comment>